<accession>A0A8C7GUA9</accession>
<evidence type="ECO:0000313" key="3">
    <source>
        <dbReference type="Proteomes" id="UP000694557"/>
    </source>
</evidence>
<reference evidence="2" key="2">
    <citation type="submission" date="2025-09" db="UniProtKB">
        <authorList>
            <consortium name="Ensembl"/>
        </authorList>
    </citation>
    <scope>IDENTIFICATION</scope>
</reference>
<keyword evidence="1" id="KW-0472">Membrane</keyword>
<dbReference type="AlphaFoldDB" id="A0A8C7GUA9"/>
<keyword evidence="3" id="KW-1185">Reference proteome</keyword>
<feature type="transmembrane region" description="Helical" evidence="1">
    <location>
        <begin position="12"/>
        <end position="34"/>
    </location>
</feature>
<name>A0A8C7GUA9_ONCKI</name>
<reference evidence="2" key="1">
    <citation type="submission" date="2025-08" db="UniProtKB">
        <authorList>
            <consortium name="Ensembl"/>
        </authorList>
    </citation>
    <scope>IDENTIFICATION</scope>
</reference>
<sequence>MSGREFIAQRKLRGYSTLGSLGMCNLLTCILVQVPSMTCSMLPWDGEYLLVLDKTTKKWVSNELKDSSPTSMSIMCSLGLHWHYFKVF</sequence>
<keyword evidence="1" id="KW-0812">Transmembrane</keyword>
<protein>
    <submittedName>
        <fullName evidence="2">Uncharacterized protein</fullName>
    </submittedName>
</protein>
<dbReference type="Proteomes" id="UP000694557">
    <property type="component" value="Unassembled WGS sequence"/>
</dbReference>
<proteinExistence type="predicted"/>
<organism evidence="2 3">
    <name type="scientific">Oncorhynchus kisutch</name>
    <name type="common">Coho salmon</name>
    <name type="synonym">Salmo kisutch</name>
    <dbReference type="NCBI Taxonomy" id="8019"/>
    <lineage>
        <taxon>Eukaryota</taxon>
        <taxon>Metazoa</taxon>
        <taxon>Chordata</taxon>
        <taxon>Craniata</taxon>
        <taxon>Vertebrata</taxon>
        <taxon>Euteleostomi</taxon>
        <taxon>Actinopterygii</taxon>
        <taxon>Neopterygii</taxon>
        <taxon>Teleostei</taxon>
        <taxon>Protacanthopterygii</taxon>
        <taxon>Salmoniformes</taxon>
        <taxon>Salmonidae</taxon>
        <taxon>Salmoninae</taxon>
        <taxon>Oncorhynchus</taxon>
    </lineage>
</organism>
<dbReference type="Ensembl" id="ENSOKIT00005051045.1">
    <property type="protein sequence ID" value="ENSOKIP00005048421.1"/>
    <property type="gene ID" value="ENSOKIG00005020350.1"/>
</dbReference>
<evidence type="ECO:0000256" key="1">
    <source>
        <dbReference type="SAM" id="Phobius"/>
    </source>
</evidence>
<evidence type="ECO:0000313" key="2">
    <source>
        <dbReference type="Ensembl" id="ENSOKIP00005048421.1"/>
    </source>
</evidence>
<keyword evidence="1" id="KW-1133">Transmembrane helix</keyword>